<dbReference type="InterPro" id="IPR016024">
    <property type="entry name" value="ARM-type_fold"/>
</dbReference>
<dbReference type="GO" id="GO:0005096">
    <property type="term" value="F:GTPase activator activity"/>
    <property type="evidence" value="ECO:0007669"/>
    <property type="project" value="UniProtKB-KW"/>
</dbReference>
<proteinExistence type="predicted"/>
<dbReference type="Proteomes" id="UP000469890">
    <property type="component" value="Unassembled WGS sequence"/>
</dbReference>
<feature type="compositionally biased region" description="Polar residues" evidence="3">
    <location>
        <begin position="853"/>
        <end position="868"/>
    </location>
</feature>
<organism evidence="6 7">
    <name type="scientific">Mucor circinelloides f. lusitanicus</name>
    <name type="common">Mucor racemosus var. lusitanicus</name>
    <dbReference type="NCBI Taxonomy" id="29924"/>
    <lineage>
        <taxon>Eukaryota</taxon>
        <taxon>Fungi</taxon>
        <taxon>Fungi incertae sedis</taxon>
        <taxon>Mucoromycota</taxon>
        <taxon>Mucoromycotina</taxon>
        <taxon>Mucoromycetes</taxon>
        <taxon>Mucorales</taxon>
        <taxon>Mucorineae</taxon>
        <taxon>Mucoraceae</taxon>
        <taxon>Mucor</taxon>
    </lineage>
</organism>
<evidence type="ECO:0000256" key="1">
    <source>
        <dbReference type="ARBA" id="ARBA00022468"/>
    </source>
</evidence>
<evidence type="ECO:0000259" key="4">
    <source>
        <dbReference type="PROSITE" id="PS50018"/>
    </source>
</evidence>
<feature type="domain" description="CRAL-TRIO" evidence="5">
    <location>
        <begin position="1655"/>
        <end position="1811"/>
    </location>
</feature>
<dbReference type="SMART" id="SM00323">
    <property type="entry name" value="RasGAP"/>
    <property type="match status" value="1"/>
</dbReference>
<evidence type="ECO:0000313" key="7">
    <source>
        <dbReference type="Proteomes" id="UP000469890"/>
    </source>
</evidence>
<dbReference type="EMBL" id="JAAECE010000006">
    <property type="protein sequence ID" value="KAF1799341.1"/>
    <property type="molecule type" value="Genomic_DNA"/>
</dbReference>
<dbReference type="InterPro" id="IPR054071">
    <property type="entry name" value="PH_NF1"/>
</dbReference>
<evidence type="ECO:0008006" key="8">
    <source>
        <dbReference type="Google" id="ProtNLM"/>
    </source>
</evidence>
<keyword evidence="2" id="KW-0597">Phosphoprotein</keyword>
<dbReference type="Pfam" id="PF21877">
    <property type="entry name" value="PH_NF1"/>
    <property type="match status" value="1"/>
</dbReference>
<dbReference type="InterPro" id="IPR039360">
    <property type="entry name" value="Ras_GTPase"/>
</dbReference>
<dbReference type="InterPro" id="IPR023152">
    <property type="entry name" value="RasGAP_CS"/>
</dbReference>
<protein>
    <recommendedName>
        <fullName evidence="8">Ras-GAP domain-containing protein</fullName>
    </recommendedName>
</protein>
<evidence type="ECO:0000259" key="5">
    <source>
        <dbReference type="PROSITE" id="PS50191"/>
    </source>
</evidence>
<feature type="domain" description="Ras-GAP" evidence="4">
    <location>
        <begin position="1300"/>
        <end position="1496"/>
    </location>
</feature>
<dbReference type="CDD" id="cd05392">
    <property type="entry name" value="RasGAP_Neurofibromin_like"/>
    <property type="match status" value="1"/>
</dbReference>
<dbReference type="PROSITE" id="PS50191">
    <property type="entry name" value="CRAL_TRIO"/>
    <property type="match status" value="1"/>
</dbReference>
<sequence>MSTDTKLILSLVNRIAVRLPSNNGTQFDALESDPLIQQTVAALIELSKYRLPTIATTIVTVIENVSKSPLSRNDDIVPKDVLQSQLFLLRMLSACMQHHWKYCQDMDTKARTKKQHQDGTESPIRPNLHRVDGATPQHSMWSPPEGIPPVPMDPPPLEDNLAKHIVHVMSRFIYQIGILDEKEHGIVANHSASACSTETYTNFHGQTLPTSLMVDIYRAASRVVAYVSASNWSITFAKIKNRILYLTTTQEENPEVTDIMLLECASLNCKRLSMVLTELCSSALHLRKAAQLFIAVMLRRAIWNWIENYTAEFTLLCHNQTRIDGSPEILFDIFNSLADTTKRKAIFWPVQTMLLVLCPDIMISQSLSGGRVQNKKSAFFGSLRKAMKGDRMGELAAICYVDLCRAATYVSKDDMTAIRQVVPDVENELIDKLFDIHRPADVDSLSTSLGVYIDHRSLMADCIVAMFRLDTQKTIYSLIPTCFDHGAPTIFKLSVVKAAVAIASEENNLPWIPAISELYLPLCTRIRKLFLEFFTRDFRDKSSASTALASSSASALSAAADSDGRTAAQERFELILDVLRLYQTDPKLAIQGKVEDRFDQNAALMVAITNCLRDPSVCVRDAAAECLYKLHAPDNIILWGLPDKFMESFWKISSQVLFTLAKQLLDSRERESGLRKLLDLLKRLLTLRNKFLEQHRDVATFGIDTRERLQASIGLEVALLVLLCSYDTDICTLSIDCFGLLCTEVHLTERLDDPQPSSITIVENMACYTELTNHSGVVTGRKSQQRRIRRLLRMINHSSPGMLAAWEEAWKRWKFMTPLIARTPDDHAKDDGSFYENSSRKGGGSTWHDKLRNTSSRQPMTPTSSSTRLDMIDDDRSSEWQNYAGFLAALGGVCLMTDASSSSCSSSAATSVPPSPSSSIRSSRPNNNSNNNDATNYSKHISAPIESANMVDKFIMDMVDLLACDNLIVREWVREILGNDLSPALYHIMFRHLENTLSKCFGPDNSNDPMCGPRYTLFVEQAISVLKQVLDRLSEKTDNLFTVDFSTLINQYALYLNKLGTNQLSIKIKIKMCQLVEVLMSKKDSVTLRQEFRLRNKLLEIIVEWTSDFSLKPDNASQSSNYEANQVEKLQSDLDIACLKTIVALLHHLPLQPSEPVVESDALVIKSRIFYKYFTYFFKLLNRCRVSEIEHSQTRSYDSQFRTGSELAPLKNYTILALSNLLSANVDAGLKYSFSMGYHEDTRTRSAFMQVLTNILNQGTEFETLAETVMTDRYEKLIDMLVQDDLRIVLSLCEVCPSSDIDNVVNALLACFASRNKTMTLLKAVIEREVETTENETDLFRKTSIATRLLSVYAKNNGADYVRSVLLPVFQKLSERPREDKCFELDPSKIGPDEDVSKNRNNVIEATEMFLNAICDSVNDAPRSFREICHYILTSVREQFPEAKYTAVGSFIFLRFFCPAIVSPETEGLIKNTASISREMRRGFLIATKVIQNLANNVLFGAKETYMIVLNDFLTSNIYKVASFLREISKIPAVDENAVPAVATTTTVTNGTATEDVVEVPPMDDKLYAMLHRVLADNIERMSREVASRRLGGGGDAQDQDAISAWKREFDKFANLLAQLGRPPEVPQKESVGTRSYVYAASNQLYADFMRRNSHRSVESIVSKNIFYEGGVSKAGRPVFYLIMRHINADNIDFELLIYHVLQTLERASNRHYELLIDLTRFCRLNEIPGQWVHQLMQILSEDKSDNIAVCHIYNPNTYLRTFIKKLARPLSHKFTKRILFAVTLAELHEHILPSEVRLPKSTTGLETDPSAVFFPVNKILKYTTHLPVTVKVSAEYVQIMTVRKQEIFYGLNAVTNDICHISEIEDIAGTHHERSSLDSSQDFSYKCTRENIVMTFNSPKKEAIINTIRHSKRRYEMSRPTNISERTIQPNDVPGRLLNMALLNLGSDDPNLRLSSYNLLYALSRVFNFDVGKQLLDAKDLCLPANSTEFIVNISEKIAATEPSLTMEFLNECVLGYGKSEQGLRYLCLLYMIPWLPNLSLYCNRSPQDIAKTKELLRLLIDLTLAGDMSKLIQAKIWKTIAKVDDILNLVIDTFILVSNEHGVGSMQAEALADTLVTLSNVTVRSKLTSYLRKIIHRTSFKPTRSLTDHPSWPEIAILVRFILMLSFNNRGPVKRVVPELFHIVSLIAGVGCTVVRASVHGVVVNMIQSLCTSMPLSAANVKKLQLLLIELSESKSRLLFGLTRSNANAFTITPDTLNDTIEPISLLSLESIVSKLSQVIHYAAPTTDIANFWRARWMSLVASTAFQFNPAVQPRAFIVLGYLGREEIDDDLLYQILVALRGALAIFNDSDPHLVTSIMMCLKNVVESLPGDSRYLLQLFWVAVALVEINTGPTFAMAVELLQAVVRALDSNSFFSGDTMIDVLLAAREPIADVARQLDNLCGVNFDSHFSFAIAGIFMKGLRYNDVKDAIYHGLHTFLDIERKQCPHDGLSEESSIIETSILGYVTGLLPLAAKNDTVKDLLKTAGLTETDIDSHVLNGKTYAGIFDKLDIPDNTTALLLISLLANMLNAADNESERLFIYGLLSEAAIAIPEVFSLVYDSLLPKMNQIVISSQTQPIIESVKSILLTACSDPVFNESKNKPSQRVLLDQLGFSSLGDPTFGASSSNVFQNAKLASELMERIIS</sequence>
<dbReference type="InterPro" id="IPR001251">
    <property type="entry name" value="CRAL-TRIO_dom"/>
</dbReference>
<dbReference type="CDD" id="cd00170">
    <property type="entry name" value="SEC14"/>
    <property type="match status" value="1"/>
</dbReference>
<name>A0A8H4BC63_MUCCL</name>
<dbReference type="Gene3D" id="3.40.525.10">
    <property type="entry name" value="CRAL-TRIO lipid binding domain"/>
    <property type="match status" value="1"/>
</dbReference>
<dbReference type="PROSITE" id="PS00509">
    <property type="entry name" value="RAS_GTPASE_ACTIV_1"/>
    <property type="match status" value="1"/>
</dbReference>
<dbReference type="PROSITE" id="PS50018">
    <property type="entry name" value="RAS_GTPASE_ACTIV_2"/>
    <property type="match status" value="1"/>
</dbReference>
<feature type="region of interest" description="Disordered" evidence="3">
    <location>
        <begin position="905"/>
        <end position="937"/>
    </location>
</feature>
<dbReference type="Gene3D" id="1.10.506.10">
    <property type="entry name" value="GTPase Activation - p120gap, domain 1"/>
    <property type="match status" value="2"/>
</dbReference>
<dbReference type="InterPro" id="IPR036865">
    <property type="entry name" value="CRAL-TRIO_dom_sf"/>
</dbReference>
<dbReference type="PANTHER" id="PTHR10194">
    <property type="entry name" value="RAS GTPASE-ACTIVATING PROTEINS"/>
    <property type="match status" value="1"/>
</dbReference>
<dbReference type="SUPFAM" id="SSF48350">
    <property type="entry name" value="GTPase activation domain, GAP"/>
    <property type="match status" value="1"/>
</dbReference>
<dbReference type="Pfam" id="PF00616">
    <property type="entry name" value="RasGAP"/>
    <property type="match status" value="1"/>
</dbReference>
<evidence type="ECO:0000256" key="2">
    <source>
        <dbReference type="ARBA" id="ARBA00022553"/>
    </source>
</evidence>
<gene>
    <name evidence="6" type="ORF">FB192DRAFT_1329538</name>
</gene>
<evidence type="ECO:0000313" key="6">
    <source>
        <dbReference type="EMBL" id="KAF1799341.1"/>
    </source>
</evidence>
<accession>A0A8H4BC63</accession>
<keyword evidence="1" id="KW-0343">GTPase activation</keyword>
<dbReference type="Pfam" id="PF13716">
    <property type="entry name" value="CRAL_TRIO_2"/>
    <property type="match status" value="1"/>
</dbReference>
<dbReference type="InterPro" id="IPR001936">
    <property type="entry name" value="RasGAP_dom"/>
</dbReference>
<comment type="caution">
    <text evidence="6">The sequence shown here is derived from an EMBL/GenBank/DDBJ whole genome shotgun (WGS) entry which is preliminary data.</text>
</comment>
<dbReference type="PANTHER" id="PTHR10194:SF142">
    <property type="entry name" value="NEUROFIBROMIN"/>
    <property type="match status" value="1"/>
</dbReference>
<dbReference type="SUPFAM" id="SSF48371">
    <property type="entry name" value="ARM repeat"/>
    <property type="match status" value="1"/>
</dbReference>
<dbReference type="SUPFAM" id="SSF52087">
    <property type="entry name" value="CRAL/TRIO domain"/>
    <property type="match status" value="1"/>
</dbReference>
<dbReference type="InterPro" id="IPR008936">
    <property type="entry name" value="Rho_GTPase_activation_prot"/>
</dbReference>
<dbReference type="InterPro" id="IPR011993">
    <property type="entry name" value="PH-like_dom_sf"/>
</dbReference>
<feature type="region of interest" description="Disordered" evidence="3">
    <location>
        <begin position="826"/>
        <end position="870"/>
    </location>
</feature>
<reference evidence="6 7" key="1">
    <citation type="submission" date="2019-09" db="EMBL/GenBank/DDBJ databases">
        <authorList>
            <consortium name="DOE Joint Genome Institute"/>
            <person name="Mondo S.J."/>
            <person name="Navarro-Mendoza M.I."/>
            <person name="Perez-Arques C."/>
            <person name="Panchal S."/>
            <person name="Nicolas F.E."/>
            <person name="Ganguly P."/>
            <person name="Pangilinan J."/>
            <person name="Grigoriev I."/>
            <person name="Heitman J."/>
            <person name="Sanya K."/>
            <person name="Garre V."/>
        </authorList>
    </citation>
    <scope>NUCLEOTIDE SEQUENCE [LARGE SCALE GENOMIC DNA]</scope>
    <source>
        <strain evidence="6 7">MU402</strain>
    </source>
</reference>
<evidence type="ECO:0000256" key="3">
    <source>
        <dbReference type="SAM" id="MobiDB-lite"/>
    </source>
</evidence>
<dbReference type="Gene3D" id="2.30.29.30">
    <property type="entry name" value="Pleckstrin-homology domain (PH domain)/Phosphotyrosine-binding domain (PTB)"/>
    <property type="match status" value="1"/>
</dbReference>